<dbReference type="GeneID" id="37060398"/>
<comment type="caution">
    <text evidence="1">The sequence shown here is derived from an EMBL/GenBank/DDBJ whole genome shotgun (WGS) entry which is preliminary data.</text>
</comment>
<sequence length="107" mass="11983">MLRRRRRRRRERRGMKRMRGWGNGEVIIAGACTGSASAPPVASTPHAFPTTAPTPRVGERLFPYPMHSRLRLFPSFPLHNRNGLPEASPSNELLLRTLSTTLDIPVG</sequence>
<proteinExistence type="predicted"/>
<gene>
    <name evidence="1" type="ORF">BO70DRAFT_146290</name>
</gene>
<reference evidence="1 2" key="1">
    <citation type="submission" date="2016-12" db="EMBL/GenBank/DDBJ databases">
        <title>The genomes of Aspergillus section Nigri reveals drivers in fungal speciation.</title>
        <authorList>
            <consortium name="DOE Joint Genome Institute"/>
            <person name="Vesth T.C."/>
            <person name="Nybo J."/>
            <person name="Theobald S."/>
            <person name="Brandl J."/>
            <person name="Frisvad J.C."/>
            <person name="Nielsen K.F."/>
            <person name="Lyhne E.K."/>
            <person name="Kogle M.E."/>
            <person name="Kuo A."/>
            <person name="Riley R."/>
            <person name="Clum A."/>
            <person name="Nolan M."/>
            <person name="Lipzen A."/>
            <person name="Salamov A."/>
            <person name="Henrissat B."/>
            <person name="Wiebenga A."/>
            <person name="De Vries R.P."/>
            <person name="Grigoriev I.V."/>
            <person name="Mortensen U.H."/>
            <person name="Andersen M.R."/>
            <person name="Baker S.E."/>
        </authorList>
    </citation>
    <scope>NUCLEOTIDE SEQUENCE [LARGE SCALE GENOMIC DNA]</scope>
    <source>
        <strain evidence="1 2">CBS 117.55</strain>
    </source>
</reference>
<protein>
    <submittedName>
        <fullName evidence="1">Uncharacterized protein</fullName>
    </submittedName>
</protein>
<dbReference type="AlphaFoldDB" id="A0A317V629"/>
<evidence type="ECO:0000313" key="2">
    <source>
        <dbReference type="Proteomes" id="UP000247233"/>
    </source>
</evidence>
<evidence type="ECO:0000313" key="1">
    <source>
        <dbReference type="EMBL" id="PWY69784.1"/>
    </source>
</evidence>
<organism evidence="1 2">
    <name type="scientific">Aspergillus heteromorphus CBS 117.55</name>
    <dbReference type="NCBI Taxonomy" id="1448321"/>
    <lineage>
        <taxon>Eukaryota</taxon>
        <taxon>Fungi</taxon>
        <taxon>Dikarya</taxon>
        <taxon>Ascomycota</taxon>
        <taxon>Pezizomycotina</taxon>
        <taxon>Eurotiomycetes</taxon>
        <taxon>Eurotiomycetidae</taxon>
        <taxon>Eurotiales</taxon>
        <taxon>Aspergillaceae</taxon>
        <taxon>Aspergillus</taxon>
        <taxon>Aspergillus subgen. Circumdati</taxon>
    </lineage>
</organism>
<dbReference type="VEuPathDB" id="FungiDB:BO70DRAFT_146290"/>
<keyword evidence="2" id="KW-1185">Reference proteome</keyword>
<dbReference type="RefSeq" id="XP_025395736.1">
    <property type="nucleotide sequence ID" value="XM_025538161.1"/>
</dbReference>
<name>A0A317V629_9EURO</name>
<dbReference type="EMBL" id="MSFL01000032">
    <property type="protein sequence ID" value="PWY69784.1"/>
    <property type="molecule type" value="Genomic_DNA"/>
</dbReference>
<dbReference type="Proteomes" id="UP000247233">
    <property type="component" value="Unassembled WGS sequence"/>
</dbReference>
<accession>A0A317V629</accession>